<protein>
    <submittedName>
        <fullName evidence="2">Uncharacterized protein</fullName>
    </submittedName>
</protein>
<evidence type="ECO:0000256" key="1">
    <source>
        <dbReference type="SAM" id="Phobius"/>
    </source>
</evidence>
<dbReference type="EMBL" id="HBUF01582550">
    <property type="protein sequence ID" value="CAG6770695.1"/>
    <property type="molecule type" value="Transcribed_RNA"/>
</dbReference>
<evidence type="ECO:0000313" key="2">
    <source>
        <dbReference type="EMBL" id="CAG6770697.1"/>
    </source>
</evidence>
<dbReference type="EMBL" id="HBUF01029482">
    <property type="protein sequence ID" value="CAG6614153.1"/>
    <property type="molecule type" value="Transcribed_RNA"/>
</dbReference>
<dbReference type="EMBL" id="HBUF01177067">
    <property type="protein sequence ID" value="CAG6654233.1"/>
    <property type="molecule type" value="Transcribed_RNA"/>
</dbReference>
<feature type="transmembrane region" description="Helical" evidence="1">
    <location>
        <begin position="20"/>
        <end position="37"/>
    </location>
</feature>
<name>A0A8D9EYT6_9HEMI</name>
<proteinExistence type="predicted"/>
<dbReference type="EMBL" id="HBUF01582551">
    <property type="protein sequence ID" value="CAG6770697.1"/>
    <property type="molecule type" value="Transcribed_RNA"/>
</dbReference>
<dbReference type="AlphaFoldDB" id="A0A8D9EYT6"/>
<dbReference type="EMBL" id="HBUF01029481">
    <property type="protein sequence ID" value="CAG6614152.1"/>
    <property type="molecule type" value="Transcribed_RNA"/>
</dbReference>
<reference evidence="2" key="1">
    <citation type="submission" date="2021-05" db="EMBL/GenBank/DDBJ databases">
        <authorList>
            <person name="Alioto T."/>
            <person name="Alioto T."/>
            <person name="Gomez Garrido J."/>
        </authorList>
    </citation>
    <scope>NUCLEOTIDE SEQUENCE</scope>
</reference>
<keyword evidence="1" id="KW-1133">Transmembrane helix</keyword>
<sequence>MPNISSVSILWDGQVIAAEYLLVVVVYFGFNQCLTWLSPFSAGFTKYFFTSSSNFTPHSNSLSSNLFLAISYGPFNSRRSGTGPAFGFSESNSSRFPQSSIDFLHLSA</sequence>
<keyword evidence="1" id="KW-0472">Membrane</keyword>
<accession>A0A8D9EYT6</accession>
<keyword evidence="1" id="KW-0812">Transmembrane</keyword>
<organism evidence="2">
    <name type="scientific">Cacopsylla melanoneura</name>
    <dbReference type="NCBI Taxonomy" id="428564"/>
    <lineage>
        <taxon>Eukaryota</taxon>
        <taxon>Metazoa</taxon>
        <taxon>Ecdysozoa</taxon>
        <taxon>Arthropoda</taxon>
        <taxon>Hexapoda</taxon>
        <taxon>Insecta</taxon>
        <taxon>Pterygota</taxon>
        <taxon>Neoptera</taxon>
        <taxon>Paraneoptera</taxon>
        <taxon>Hemiptera</taxon>
        <taxon>Sternorrhyncha</taxon>
        <taxon>Psylloidea</taxon>
        <taxon>Psyllidae</taxon>
        <taxon>Psyllinae</taxon>
        <taxon>Cacopsylla</taxon>
    </lineage>
</organism>